<organism evidence="2 3">
    <name type="scientific">Blattamonas nauphoetae</name>
    <dbReference type="NCBI Taxonomy" id="2049346"/>
    <lineage>
        <taxon>Eukaryota</taxon>
        <taxon>Metamonada</taxon>
        <taxon>Preaxostyla</taxon>
        <taxon>Oxymonadida</taxon>
        <taxon>Blattamonas</taxon>
    </lineage>
</organism>
<feature type="transmembrane region" description="Helical" evidence="1">
    <location>
        <begin position="51"/>
        <end position="75"/>
    </location>
</feature>
<dbReference type="EMBL" id="JARBJD010000043">
    <property type="protein sequence ID" value="KAK2957785.1"/>
    <property type="molecule type" value="Genomic_DNA"/>
</dbReference>
<keyword evidence="1" id="KW-0812">Transmembrane</keyword>
<protein>
    <submittedName>
        <fullName evidence="2">Uncharacterized protein</fullName>
    </submittedName>
</protein>
<keyword evidence="1" id="KW-1133">Transmembrane helix</keyword>
<keyword evidence="1" id="KW-0472">Membrane</keyword>
<evidence type="ECO:0000256" key="1">
    <source>
        <dbReference type="SAM" id="Phobius"/>
    </source>
</evidence>
<comment type="caution">
    <text evidence="2">The sequence shown here is derived from an EMBL/GenBank/DDBJ whole genome shotgun (WGS) entry which is preliminary data.</text>
</comment>
<evidence type="ECO:0000313" key="2">
    <source>
        <dbReference type="EMBL" id="KAK2957785.1"/>
    </source>
</evidence>
<keyword evidence="3" id="KW-1185">Reference proteome</keyword>
<name>A0ABQ9Y237_9EUKA</name>
<reference evidence="2 3" key="1">
    <citation type="journal article" date="2022" name="bioRxiv">
        <title>Genomics of Preaxostyla Flagellates Illuminates Evolutionary Transitions and the Path Towards Mitochondrial Loss.</title>
        <authorList>
            <person name="Novak L.V.F."/>
            <person name="Treitli S.C."/>
            <person name="Pyrih J."/>
            <person name="Halakuc P."/>
            <person name="Pipaliya S.V."/>
            <person name="Vacek V."/>
            <person name="Brzon O."/>
            <person name="Soukal P."/>
            <person name="Eme L."/>
            <person name="Dacks J.B."/>
            <person name="Karnkowska A."/>
            <person name="Elias M."/>
            <person name="Hampl V."/>
        </authorList>
    </citation>
    <scope>NUCLEOTIDE SEQUENCE [LARGE SCALE GENOMIC DNA]</scope>
    <source>
        <strain evidence="2">NAU3</strain>
        <tissue evidence="2">Gut</tissue>
    </source>
</reference>
<evidence type="ECO:0000313" key="3">
    <source>
        <dbReference type="Proteomes" id="UP001281761"/>
    </source>
</evidence>
<accession>A0ABQ9Y237</accession>
<proteinExistence type="predicted"/>
<dbReference type="Proteomes" id="UP001281761">
    <property type="component" value="Unassembled WGS sequence"/>
</dbReference>
<gene>
    <name evidence="2" type="ORF">BLNAU_7219</name>
</gene>
<sequence>MTIPCVPERCFVTRLSFPISTFEPSLKLFSFISSNYVCPALPPFLSHPRCVGALSVFFFYLRLPLLLSHLFILIFSHSLPDRSKQDFGPCCANWFIHFEESLFIATPRNHEFALPITSFFDI</sequence>